<evidence type="ECO:0000313" key="2">
    <source>
        <dbReference type="EMBL" id="GAV53769.1"/>
    </source>
</evidence>
<feature type="compositionally biased region" description="Basic and acidic residues" evidence="1">
    <location>
        <begin position="158"/>
        <end position="194"/>
    </location>
</feature>
<accession>A0A1Q3ADB7</accession>
<dbReference type="OrthoDB" id="4052026at2759"/>
<organism evidence="2 3">
    <name type="scientific">Zygosaccharomyces rouxii</name>
    <dbReference type="NCBI Taxonomy" id="4956"/>
    <lineage>
        <taxon>Eukaryota</taxon>
        <taxon>Fungi</taxon>
        <taxon>Dikarya</taxon>
        <taxon>Ascomycota</taxon>
        <taxon>Saccharomycotina</taxon>
        <taxon>Saccharomycetes</taxon>
        <taxon>Saccharomycetales</taxon>
        <taxon>Saccharomycetaceae</taxon>
        <taxon>Zygosaccharomyces</taxon>
    </lineage>
</organism>
<dbReference type="Pfam" id="PF17300">
    <property type="entry name" value="FIN1"/>
    <property type="match status" value="1"/>
</dbReference>
<proteinExistence type="predicted"/>
<feature type="compositionally biased region" description="Low complexity" evidence="1">
    <location>
        <begin position="16"/>
        <end position="25"/>
    </location>
</feature>
<dbReference type="EMBL" id="BDGX01000037">
    <property type="protein sequence ID" value="GAV53769.1"/>
    <property type="molecule type" value="Genomic_DNA"/>
</dbReference>
<feature type="region of interest" description="Disordered" evidence="1">
    <location>
        <begin position="148"/>
        <end position="225"/>
    </location>
</feature>
<comment type="caution">
    <text evidence="2">The sequence shown here is derived from an EMBL/GenBank/DDBJ whole genome shotgun (WGS) entry which is preliminary data.</text>
</comment>
<dbReference type="AlphaFoldDB" id="A0A1Q3ADB7"/>
<dbReference type="Proteomes" id="UP000187013">
    <property type="component" value="Unassembled WGS sequence"/>
</dbReference>
<name>A0A1Q3ADB7_ZYGRO</name>
<sequence>MAPKDSNNCLRDVSNTRTSSRSPPTQGNVFKRLGTSPSMKYPNGLSKPPARVSPARKSTAKLPLQLTPKRIPSPECLREYRSKLTHSGESPSVDENLTSKVENRGSTTSIVFPTSPTRTIFANERKIGGDGSLGRIRSRFTNGLLSPQRRLAPTPMKSRLEHATESGDTHDDSDKELQAKNLFEKLKEAEKMENETSQEGSKIQPHKKSVKFDLPRNNSRESLKRELQEIKKLLEEATRRQSEIEARLSKLEEGQD</sequence>
<gene>
    <name evidence="2" type="ORF">ZYGR_0AK02710</name>
</gene>
<protein>
    <submittedName>
        <fullName evidence="2">Uncharacterized protein</fullName>
    </submittedName>
</protein>
<evidence type="ECO:0000256" key="1">
    <source>
        <dbReference type="SAM" id="MobiDB-lite"/>
    </source>
</evidence>
<evidence type="ECO:0000313" key="3">
    <source>
        <dbReference type="Proteomes" id="UP000187013"/>
    </source>
</evidence>
<feature type="region of interest" description="Disordered" evidence="1">
    <location>
        <begin position="1"/>
        <end position="59"/>
    </location>
</feature>
<dbReference type="InterPro" id="IPR035260">
    <property type="entry name" value="Fin1"/>
</dbReference>
<reference evidence="2 3" key="1">
    <citation type="submission" date="2016-08" db="EMBL/GenBank/DDBJ databases">
        <title>Draft genome sequence of allopolyploid Zygosaccharomyces rouxii.</title>
        <authorList>
            <person name="Watanabe J."/>
            <person name="Uehara K."/>
            <person name="Mogi Y."/>
            <person name="Tsukioka Y."/>
        </authorList>
    </citation>
    <scope>NUCLEOTIDE SEQUENCE [LARGE SCALE GENOMIC DNA]</scope>
    <source>
        <strain evidence="2 3">NBRC 110957</strain>
    </source>
</reference>
<feature type="compositionally biased region" description="Basic and acidic residues" evidence="1">
    <location>
        <begin position="210"/>
        <end position="225"/>
    </location>
</feature>
<feature type="compositionally biased region" description="Polar residues" evidence="1">
    <location>
        <begin position="1"/>
        <end position="15"/>
    </location>
</feature>